<dbReference type="Pfam" id="PF04075">
    <property type="entry name" value="F420H2_quin_red"/>
    <property type="match status" value="1"/>
</dbReference>
<evidence type="ECO:0000256" key="1">
    <source>
        <dbReference type="ARBA" id="ARBA00008710"/>
    </source>
</evidence>
<dbReference type="GO" id="GO:0005886">
    <property type="term" value="C:plasma membrane"/>
    <property type="evidence" value="ECO:0007669"/>
    <property type="project" value="TreeGrafter"/>
</dbReference>
<dbReference type="NCBIfam" id="TIGR00026">
    <property type="entry name" value="hi_GC_TIGR00026"/>
    <property type="match status" value="1"/>
</dbReference>
<gene>
    <name evidence="3" type="ORF">F0U44_13600</name>
</gene>
<dbReference type="InterPro" id="IPR004378">
    <property type="entry name" value="F420H2_quin_Rdtase"/>
</dbReference>
<sequence>MGLLTPIAIKFGSYAWAPNYLPQIVWFDKRLQKVTRERYCFVDIAGLPSIKLTVVGRKSGIARSTSLLTVPDGDEWLIAGSFFGDPKPPAWAANLRATSTAEIRYRHQDYTVTWRELEGEDREQAWRHMNKTWPNFDKYAERIDRVIPVFRLTRV</sequence>
<dbReference type="RefSeq" id="WP_149728794.1">
    <property type="nucleotide sequence ID" value="NZ_VUJV01000003.1"/>
</dbReference>
<evidence type="ECO:0000313" key="3">
    <source>
        <dbReference type="EMBL" id="KAA1419460.1"/>
    </source>
</evidence>
<name>A0A5B1LI31_9ACTN</name>
<dbReference type="InterPro" id="IPR012349">
    <property type="entry name" value="Split_barrel_FMN-bd"/>
</dbReference>
<dbReference type="PANTHER" id="PTHR39428">
    <property type="entry name" value="F420H(2)-DEPENDENT QUINONE REDUCTASE RV1261C"/>
    <property type="match status" value="1"/>
</dbReference>
<comment type="similarity">
    <text evidence="1">Belongs to the F420H(2)-dependent quinone reductase family.</text>
</comment>
<proteinExistence type="inferred from homology"/>
<comment type="caution">
    <text evidence="3">The sequence shown here is derived from an EMBL/GenBank/DDBJ whole genome shotgun (WGS) entry which is preliminary data.</text>
</comment>
<reference evidence="3 4" key="1">
    <citation type="submission" date="2019-09" db="EMBL/GenBank/DDBJ databases">
        <title>Nocardioides panacisoli sp. nov., isolated from the soil of a ginseng field.</title>
        <authorList>
            <person name="Cho C."/>
        </authorList>
    </citation>
    <scope>NUCLEOTIDE SEQUENCE [LARGE SCALE GENOMIC DNA]</scope>
    <source>
        <strain evidence="3 4">BN130099</strain>
    </source>
</reference>
<evidence type="ECO:0000256" key="2">
    <source>
        <dbReference type="ARBA" id="ARBA00049106"/>
    </source>
</evidence>
<dbReference type="AlphaFoldDB" id="A0A5B1LI31"/>
<keyword evidence="4" id="KW-1185">Reference proteome</keyword>
<dbReference type="EMBL" id="VUJV01000003">
    <property type="protein sequence ID" value="KAA1419460.1"/>
    <property type="molecule type" value="Genomic_DNA"/>
</dbReference>
<reference evidence="3 4" key="2">
    <citation type="submission" date="2019-09" db="EMBL/GenBank/DDBJ databases">
        <authorList>
            <person name="Jin C."/>
        </authorList>
    </citation>
    <scope>NUCLEOTIDE SEQUENCE [LARGE SCALE GENOMIC DNA]</scope>
    <source>
        <strain evidence="3 4">BN130099</strain>
    </source>
</reference>
<dbReference type="GO" id="GO:0070967">
    <property type="term" value="F:coenzyme F420 binding"/>
    <property type="evidence" value="ECO:0007669"/>
    <property type="project" value="TreeGrafter"/>
</dbReference>
<organism evidence="3 4">
    <name type="scientific">Nocardioides humilatus</name>
    <dbReference type="NCBI Taxonomy" id="2607660"/>
    <lineage>
        <taxon>Bacteria</taxon>
        <taxon>Bacillati</taxon>
        <taxon>Actinomycetota</taxon>
        <taxon>Actinomycetes</taxon>
        <taxon>Propionibacteriales</taxon>
        <taxon>Nocardioidaceae</taxon>
        <taxon>Nocardioides</taxon>
    </lineage>
</organism>
<accession>A0A5B1LI31</accession>
<dbReference type="Gene3D" id="2.30.110.10">
    <property type="entry name" value="Electron Transport, Fmn-binding Protein, Chain A"/>
    <property type="match status" value="1"/>
</dbReference>
<evidence type="ECO:0000313" key="4">
    <source>
        <dbReference type="Proteomes" id="UP000325003"/>
    </source>
</evidence>
<dbReference type="GO" id="GO:0016491">
    <property type="term" value="F:oxidoreductase activity"/>
    <property type="evidence" value="ECO:0007669"/>
    <property type="project" value="InterPro"/>
</dbReference>
<comment type="catalytic activity">
    <reaction evidence="2">
        <text>oxidized coenzyme F420-(gamma-L-Glu)(n) + a quinol + H(+) = reduced coenzyme F420-(gamma-L-Glu)(n) + a quinone</text>
        <dbReference type="Rhea" id="RHEA:39663"/>
        <dbReference type="Rhea" id="RHEA-COMP:12939"/>
        <dbReference type="Rhea" id="RHEA-COMP:14378"/>
        <dbReference type="ChEBI" id="CHEBI:15378"/>
        <dbReference type="ChEBI" id="CHEBI:24646"/>
        <dbReference type="ChEBI" id="CHEBI:132124"/>
        <dbReference type="ChEBI" id="CHEBI:133980"/>
        <dbReference type="ChEBI" id="CHEBI:139511"/>
    </reaction>
</comment>
<dbReference type="PANTHER" id="PTHR39428:SF1">
    <property type="entry name" value="F420H(2)-DEPENDENT QUINONE REDUCTASE RV1261C"/>
    <property type="match status" value="1"/>
</dbReference>
<dbReference type="Proteomes" id="UP000325003">
    <property type="component" value="Unassembled WGS sequence"/>
</dbReference>
<protein>
    <submittedName>
        <fullName evidence="3">Nitroreductase family deazaflavin-dependent oxidoreductase</fullName>
    </submittedName>
</protein>